<dbReference type="EMBL" id="JAINUF010000015">
    <property type="protein sequence ID" value="KAJ8341483.1"/>
    <property type="molecule type" value="Genomic_DNA"/>
</dbReference>
<feature type="compositionally biased region" description="Polar residues" evidence="1">
    <location>
        <begin position="1"/>
        <end position="23"/>
    </location>
</feature>
<protein>
    <submittedName>
        <fullName evidence="2">Uncharacterized protein</fullName>
    </submittedName>
</protein>
<feature type="region of interest" description="Disordered" evidence="1">
    <location>
        <begin position="94"/>
        <end position="119"/>
    </location>
</feature>
<accession>A0A9Q1EMF2</accession>
<keyword evidence="3" id="KW-1185">Reference proteome</keyword>
<feature type="region of interest" description="Disordered" evidence="1">
    <location>
        <begin position="1"/>
        <end position="60"/>
    </location>
</feature>
<evidence type="ECO:0000313" key="2">
    <source>
        <dbReference type="EMBL" id="KAJ8341483.1"/>
    </source>
</evidence>
<feature type="compositionally biased region" description="Polar residues" evidence="1">
    <location>
        <begin position="105"/>
        <end position="117"/>
    </location>
</feature>
<name>A0A9Q1EMF2_SYNKA</name>
<dbReference type="Proteomes" id="UP001152622">
    <property type="component" value="Chromosome 15"/>
</dbReference>
<gene>
    <name evidence="2" type="ORF">SKAU_G00337740</name>
</gene>
<reference evidence="2" key="1">
    <citation type="journal article" date="2023" name="Science">
        <title>Genome structures resolve the early diversification of teleost fishes.</title>
        <authorList>
            <person name="Parey E."/>
            <person name="Louis A."/>
            <person name="Montfort J."/>
            <person name="Bouchez O."/>
            <person name="Roques C."/>
            <person name="Iampietro C."/>
            <person name="Lluch J."/>
            <person name="Castinel A."/>
            <person name="Donnadieu C."/>
            <person name="Desvignes T."/>
            <person name="Floi Bucao C."/>
            <person name="Jouanno E."/>
            <person name="Wen M."/>
            <person name="Mejri S."/>
            <person name="Dirks R."/>
            <person name="Jansen H."/>
            <person name="Henkel C."/>
            <person name="Chen W.J."/>
            <person name="Zahm M."/>
            <person name="Cabau C."/>
            <person name="Klopp C."/>
            <person name="Thompson A.W."/>
            <person name="Robinson-Rechavi M."/>
            <person name="Braasch I."/>
            <person name="Lecointre G."/>
            <person name="Bobe J."/>
            <person name="Postlethwait J.H."/>
            <person name="Berthelot C."/>
            <person name="Roest Crollius H."/>
            <person name="Guiguen Y."/>
        </authorList>
    </citation>
    <scope>NUCLEOTIDE SEQUENCE</scope>
    <source>
        <strain evidence="2">WJC10195</strain>
    </source>
</reference>
<comment type="caution">
    <text evidence="2">The sequence shown here is derived from an EMBL/GenBank/DDBJ whole genome shotgun (WGS) entry which is preliminary data.</text>
</comment>
<dbReference type="AlphaFoldDB" id="A0A9Q1EMF2"/>
<proteinExistence type="predicted"/>
<organism evidence="2 3">
    <name type="scientific">Synaphobranchus kaupii</name>
    <name type="common">Kaup's arrowtooth eel</name>
    <dbReference type="NCBI Taxonomy" id="118154"/>
    <lineage>
        <taxon>Eukaryota</taxon>
        <taxon>Metazoa</taxon>
        <taxon>Chordata</taxon>
        <taxon>Craniata</taxon>
        <taxon>Vertebrata</taxon>
        <taxon>Euteleostomi</taxon>
        <taxon>Actinopterygii</taxon>
        <taxon>Neopterygii</taxon>
        <taxon>Teleostei</taxon>
        <taxon>Anguilliformes</taxon>
        <taxon>Synaphobranchidae</taxon>
        <taxon>Synaphobranchus</taxon>
    </lineage>
</organism>
<evidence type="ECO:0000313" key="3">
    <source>
        <dbReference type="Proteomes" id="UP001152622"/>
    </source>
</evidence>
<evidence type="ECO:0000256" key="1">
    <source>
        <dbReference type="SAM" id="MobiDB-lite"/>
    </source>
</evidence>
<sequence length="186" mass="19572">MGWEQVQTNAARLQHSSGLTGRHSSAAREAQFSEHSRPPAQHSALPSSTGETRFSLGPLPTENPLSPLVLSSTEYANFAGGIWLKARQEGQKARGAAGLAKTRESSALSDNPSQPQRLSLGLPGGLGIKKPYYSCGTPRLCHWKGNTGLAAVSVVSLALSRGSSVTNGALAGKRRKEIRCRAANTA</sequence>